<proteinExistence type="predicted"/>
<feature type="compositionally biased region" description="Basic residues" evidence="1">
    <location>
        <begin position="468"/>
        <end position="478"/>
    </location>
</feature>
<evidence type="ECO:0000313" key="3">
    <source>
        <dbReference type="Proteomes" id="UP000199088"/>
    </source>
</evidence>
<dbReference type="Proteomes" id="UP000199088">
    <property type="component" value="Unassembled WGS sequence"/>
</dbReference>
<reference evidence="3" key="1">
    <citation type="submission" date="2016-10" db="EMBL/GenBank/DDBJ databases">
        <authorList>
            <person name="Varghese N."/>
            <person name="Submissions S."/>
        </authorList>
    </citation>
    <scope>NUCLEOTIDE SEQUENCE [LARGE SCALE GENOMIC DNA]</scope>
    <source>
        <strain evidence="3">DSM 45843</strain>
    </source>
</reference>
<feature type="region of interest" description="Disordered" evidence="1">
    <location>
        <begin position="262"/>
        <end position="341"/>
    </location>
</feature>
<gene>
    <name evidence="2" type="ORF">SAMN05660199_04621</name>
</gene>
<sequence>MSQVAQQTRGCVGSWCLARLRQPLDPLAVLAQGGCGAEVISREPPPPFTVRCSHGGVAPEILDRPKETQSVTGFDHCPRAGCRHQLSGTAPRVRSGCYWTTRGEIARELAGHAHLEDSGLLMKNQDVRCGECLLEFTVGEWVDDRQLIHASCQLADAIALGPVAHQHDSNPAPRCVRLGGDVDQAIQALLHAHVAGVQSDDLVVPPTKARANSRPVDADGDRDVRPVGDGLDAVWLHPSSYQAAAEDLVDDHNAVCPLQELALEPPGGPGEQAAAHAGLRQRRTVKILHDDPYGMSSKPARDKSRNHGEQGRADGDHDIRSGPQQPTADLQREHGLHQDPAEPAAGCRYRVLHAQQSDAAIDPLLLLVGESWVEHPTRVVGVADDGCRAEPLRRQMTSKCCRVGRDTGVFRGVVQAQQQDARMARCVHVRIPTEGEDFKFVTRAPISLAEIGDRPELTADTSDERARGRARRALKRSAARVAPVVGDELQPRPRCTQTGWCVTSPSAQA</sequence>
<accession>A0A1H0UTG7</accession>
<feature type="region of interest" description="Disordered" evidence="1">
    <location>
        <begin position="459"/>
        <end position="482"/>
    </location>
</feature>
<name>A0A1H0UTG7_9ACTN</name>
<dbReference type="AlphaFoldDB" id="A0A1H0UTG7"/>
<evidence type="ECO:0000313" key="2">
    <source>
        <dbReference type="EMBL" id="SDP69208.1"/>
    </source>
</evidence>
<dbReference type="EMBL" id="FNIR01000023">
    <property type="protein sequence ID" value="SDP69208.1"/>
    <property type="molecule type" value="Genomic_DNA"/>
</dbReference>
<protein>
    <submittedName>
        <fullName evidence="2">Uncharacterized protein</fullName>
    </submittedName>
</protein>
<organism evidence="2 3">
    <name type="scientific">Klenkia soli</name>
    <dbReference type="NCBI Taxonomy" id="1052260"/>
    <lineage>
        <taxon>Bacteria</taxon>
        <taxon>Bacillati</taxon>
        <taxon>Actinomycetota</taxon>
        <taxon>Actinomycetes</taxon>
        <taxon>Geodermatophilales</taxon>
        <taxon>Geodermatophilaceae</taxon>
        <taxon>Klenkia</taxon>
    </lineage>
</organism>
<evidence type="ECO:0000256" key="1">
    <source>
        <dbReference type="SAM" id="MobiDB-lite"/>
    </source>
</evidence>
<keyword evidence="3" id="KW-1185">Reference proteome</keyword>
<feature type="compositionally biased region" description="Basic and acidic residues" evidence="1">
    <location>
        <begin position="299"/>
        <end position="320"/>
    </location>
</feature>
<dbReference type="STRING" id="1052260.SAMN05660199_04621"/>
<feature type="compositionally biased region" description="Basic and acidic residues" evidence="1">
    <location>
        <begin position="330"/>
        <end position="340"/>
    </location>
</feature>